<feature type="DNA-binding region" description="H-T-H motif" evidence="2">
    <location>
        <begin position="29"/>
        <end position="48"/>
    </location>
</feature>
<comment type="caution">
    <text evidence="4">The sequence shown here is derived from an EMBL/GenBank/DDBJ whole genome shotgun (WGS) entry which is preliminary data.</text>
</comment>
<evidence type="ECO:0000259" key="3">
    <source>
        <dbReference type="PROSITE" id="PS50977"/>
    </source>
</evidence>
<evidence type="ECO:0000313" key="4">
    <source>
        <dbReference type="EMBL" id="RIQ11089.1"/>
    </source>
</evidence>
<organism evidence="4 5">
    <name type="scientific">Jiangella rhizosphaerae</name>
    <dbReference type="NCBI Taxonomy" id="2293569"/>
    <lineage>
        <taxon>Bacteria</taxon>
        <taxon>Bacillati</taxon>
        <taxon>Actinomycetota</taxon>
        <taxon>Actinomycetes</taxon>
        <taxon>Jiangellales</taxon>
        <taxon>Jiangellaceae</taxon>
        <taxon>Jiangella</taxon>
    </lineage>
</organism>
<evidence type="ECO:0000313" key="5">
    <source>
        <dbReference type="Proteomes" id="UP000284057"/>
    </source>
</evidence>
<dbReference type="SUPFAM" id="SSF46689">
    <property type="entry name" value="Homeodomain-like"/>
    <property type="match status" value="1"/>
</dbReference>
<dbReference type="AlphaFoldDB" id="A0A418KGF3"/>
<keyword evidence="5" id="KW-1185">Reference proteome</keyword>
<dbReference type="EMBL" id="QUAL01000435">
    <property type="protein sequence ID" value="RIQ11089.1"/>
    <property type="molecule type" value="Genomic_DNA"/>
</dbReference>
<dbReference type="OrthoDB" id="4214267at2"/>
<dbReference type="PANTHER" id="PTHR30055:SF200">
    <property type="entry name" value="HTH-TYPE TRANSCRIPTIONAL REPRESSOR BDCR"/>
    <property type="match status" value="1"/>
</dbReference>
<sequence length="195" mass="20766">MPRTASETRSHVLQVAGELFYDNGIRATGVDHVAAEAGVAPTTLYRLFDSKDGLVGSYVERMHHDFQSVCEAAAEAAGPDPRDQILAIFDTVFAEVSSDRYRGCAMLKTLAEFPDPALPAHRNAVAAKSWLRQTLRELTGRLGVADPGTLADQLMLVLDGMHATGQSLGPTGPAKQARRLAETLLSAAAPPSDAL</sequence>
<dbReference type="InterPro" id="IPR009057">
    <property type="entry name" value="Homeodomain-like_sf"/>
</dbReference>
<feature type="domain" description="HTH tetR-type" evidence="3">
    <location>
        <begin position="6"/>
        <end position="66"/>
    </location>
</feature>
<gene>
    <name evidence="4" type="ORF">DY240_30080</name>
</gene>
<dbReference type="Proteomes" id="UP000284057">
    <property type="component" value="Unassembled WGS sequence"/>
</dbReference>
<dbReference type="InterPro" id="IPR050109">
    <property type="entry name" value="HTH-type_TetR-like_transc_reg"/>
</dbReference>
<dbReference type="PANTHER" id="PTHR30055">
    <property type="entry name" value="HTH-TYPE TRANSCRIPTIONAL REGULATOR RUTR"/>
    <property type="match status" value="1"/>
</dbReference>
<dbReference type="Pfam" id="PF00440">
    <property type="entry name" value="TetR_N"/>
    <property type="match status" value="1"/>
</dbReference>
<proteinExistence type="predicted"/>
<dbReference type="RefSeq" id="WP_119663329.1">
    <property type="nucleotide sequence ID" value="NZ_QUAL01000435.1"/>
</dbReference>
<reference evidence="4 5" key="1">
    <citation type="submission" date="2018-09" db="EMBL/GenBank/DDBJ databases">
        <title>Isolation, diversity and antifungal activity of actinobacteria from wheat.</title>
        <authorList>
            <person name="Han C."/>
        </authorList>
    </citation>
    <scope>NUCLEOTIDE SEQUENCE [LARGE SCALE GENOMIC DNA]</scope>
    <source>
        <strain evidence="4 5">NEAU-YY265</strain>
    </source>
</reference>
<keyword evidence="1 2" id="KW-0238">DNA-binding</keyword>
<dbReference type="GO" id="GO:0003700">
    <property type="term" value="F:DNA-binding transcription factor activity"/>
    <property type="evidence" value="ECO:0007669"/>
    <property type="project" value="TreeGrafter"/>
</dbReference>
<dbReference type="GO" id="GO:0000976">
    <property type="term" value="F:transcription cis-regulatory region binding"/>
    <property type="evidence" value="ECO:0007669"/>
    <property type="project" value="TreeGrafter"/>
</dbReference>
<dbReference type="PRINTS" id="PR00455">
    <property type="entry name" value="HTHTETR"/>
</dbReference>
<dbReference type="PROSITE" id="PS50977">
    <property type="entry name" value="HTH_TETR_2"/>
    <property type="match status" value="1"/>
</dbReference>
<evidence type="ECO:0000256" key="1">
    <source>
        <dbReference type="ARBA" id="ARBA00023125"/>
    </source>
</evidence>
<accession>A0A418KGF3</accession>
<name>A0A418KGF3_9ACTN</name>
<dbReference type="SUPFAM" id="SSF48498">
    <property type="entry name" value="Tetracyclin repressor-like, C-terminal domain"/>
    <property type="match status" value="1"/>
</dbReference>
<dbReference type="Gene3D" id="1.10.357.10">
    <property type="entry name" value="Tetracycline Repressor, domain 2"/>
    <property type="match status" value="1"/>
</dbReference>
<dbReference type="InterPro" id="IPR001647">
    <property type="entry name" value="HTH_TetR"/>
</dbReference>
<evidence type="ECO:0000256" key="2">
    <source>
        <dbReference type="PROSITE-ProRule" id="PRU00335"/>
    </source>
</evidence>
<protein>
    <submittedName>
        <fullName evidence="4">TetR/AcrR family transcriptional regulator</fullName>
    </submittedName>
</protein>
<dbReference type="InterPro" id="IPR036271">
    <property type="entry name" value="Tet_transcr_reg_TetR-rel_C_sf"/>
</dbReference>